<keyword evidence="2" id="KW-1185">Reference proteome</keyword>
<sequence length="61" mass="6483">MSTGRIHETDAVQRGGIGRTLPVTVLTDDGTHAVVRVQDSGLYLKAGDTRTVPSSIITPQH</sequence>
<dbReference type="EMBL" id="CP032230">
    <property type="protein sequence ID" value="QBJ94454.1"/>
    <property type="molecule type" value="Genomic_DNA"/>
</dbReference>
<gene>
    <name evidence="1" type="ORF">D0Z67_29230</name>
</gene>
<evidence type="ECO:0000313" key="2">
    <source>
        <dbReference type="Proteomes" id="UP000292547"/>
    </source>
</evidence>
<keyword evidence="1" id="KW-0614">Plasmid</keyword>
<proteinExistence type="predicted"/>
<accession>A0A4P6U5N9</accession>
<dbReference type="RefSeq" id="WP_031182949.1">
    <property type="nucleotide sequence ID" value="NZ_CP032230.1"/>
</dbReference>
<dbReference type="GeneID" id="300102983"/>
<name>A0A4P6U5N9_STRSO</name>
<organism evidence="1 2">
    <name type="scientific">Streptomyces seoulensis</name>
    <dbReference type="NCBI Taxonomy" id="73044"/>
    <lineage>
        <taxon>Bacteria</taxon>
        <taxon>Bacillati</taxon>
        <taxon>Actinomycetota</taxon>
        <taxon>Actinomycetes</taxon>
        <taxon>Kitasatosporales</taxon>
        <taxon>Streptomycetaceae</taxon>
        <taxon>Streptomyces</taxon>
    </lineage>
</organism>
<reference evidence="1 2" key="1">
    <citation type="submission" date="2018-08" db="EMBL/GenBank/DDBJ databases">
        <title>The complete genome sequence of Streptomyces seoulensis, a pioneer strain for nickel superoxide dismutase discovery.</title>
        <authorList>
            <person name="Shin J."/>
            <person name="Lee J.-S."/>
            <person name="Lee E.-J."/>
            <person name="Youn H.-D."/>
        </authorList>
    </citation>
    <scope>NUCLEOTIDE SEQUENCE [LARGE SCALE GENOMIC DNA]</scope>
    <source>
        <strain evidence="1 2">KCTC 9819</strain>
        <plasmid evidence="1 2">unnamed</plasmid>
    </source>
</reference>
<protein>
    <submittedName>
        <fullName evidence="1">Uncharacterized protein</fullName>
    </submittedName>
</protein>
<dbReference type="KEGG" id="sseo:D0Z67_29230"/>
<dbReference type="AlphaFoldDB" id="A0A4P6U5N9"/>
<evidence type="ECO:0000313" key="1">
    <source>
        <dbReference type="EMBL" id="QBJ94454.1"/>
    </source>
</evidence>
<dbReference type="Proteomes" id="UP000292547">
    <property type="component" value="Plasmid unnamed"/>
</dbReference>
<geneLocation type="plasmid" evidence="1">
    <name>unnamed</name>
</geneLocation>